<keyword evidence="2" id="KW-0238">DNA-binding</keyword>
<dbReference type="Pfam" id="PF08308">
    <property type="entry name" value="PEGA"/>
    <property type="match status" value="2"/>
</dbReference>
<protein>
    <submittedName>
        <fullName evidence="2">Dna-binding response regulator, arac family</fullName>
    </submittedName>
</protein>
<sequence length="493" mass="54664">MEKQLVKYFLLTILLILLYSCDQEISRSPSEPEPPKGSIFVNSIPSGFKIYLDGRFTGRYTPDTIPFIETALHEVGLRRDLWKDTSVVVEASEGNPPSVEINLLLNQSMYGSISFNSSPQGAEVYLNDSSLNVITPAIVSGLLPGRYKVRFILPEHRANEAVVAVSSSQTSSINIALKDTSIWVDYNKLTAPLPTNVLTKVVVDNNDIIWIGTVDKGIIKHSGKSWETINSSNSPLQNNRITTIFVDRENNKWIGTEGGLGKLQDPNSITFFTMSNSNLPNSNILTIDQDNAGTIWIGTPSGLVKLDGENFVLYNHSNTNLPRKWVNEIKTTASTDIWVALDSFVTRFNGSSFEFFDPEFHNIPNSQIGGMDISSTGELWACFTPQPIKDSGILRVIEGGIGVYDGSTWRSVLIFGPNFSKKDLFIDKDDNKWVSTANGLLKFYDLNTSEAFRPLNSGIISLKVNSVAEDSFGNLWVATDDGLSKYKKYLETK</sequence>
<gene>
    <name evidence="2" type="ORF">ASZ90_003460</name>
</gene>
<feature type="domain" description="PEGA" evidence="1">
    <location>
        <begin position="37"/>
        <end position="103"/>
    </location>
</feature>
<dbReference type="EMBL" id="LNQE01000420">
    <property type="protein sequence ID" value="KUG26697.1"/>
    <property type="molecule type" value="Genomic_DNA"/>
</dbReference>
<dbReference type="Pfam" id="PF07494">
    <property type="entry name" value="Reg_prop"/>
    <property type="match status" value="2"/>
</dbReference>
<reference evidence="2" key="1">
    <citation type="journal article" date="2015" name="Proc. Natl. Acad. Sci. U.S.A.">
        <title>Networks of energetic and metabolic interactions define dynamics in microbial communities.</title>
        <authorList>
            <person name="Embree M."/>
            <person name="Liu J.K."/>
            <person name="Al-Bassam M.M."/>
            <person name="Zengler K."/>
        </authorList>
    </citation>
    <scope>NUCLEOTIDE SEQUENCE</scope>
</reference>
<dbReference type="AlphaFoldDB" id="A0A0W8G106"/>
<feature type="domain" description="PEGA" evidence="1">
    <location>
        <begin position="111"/>
        <end position="180"/>
    </location>
</feature>
<organism evidence="2">
    <name type="scientific">hydrocarbon metagenome</name>
    <dbReference type="NCBI Taxonomy" id="938273"/>
    <lineage>
        <taxon>unclassified sequences</taxon>
        <taxon>metagenomes</taxon>
        <taxon>ecological metagenomes</taxon>
    </lineage>
</organism>
<dbReference type="PROSITE" id="PS51257">
    <property type="entry name" value="PROKAR_LIPOPROTEIN"/>
    <property type="match status" value="1"/>
</dbReference>
<proteinExistence type="predicted"/>
<dbReference type="Gene3D" id="2.130.10.10">
    <property type="entry name" value="YVTN repeat-like/Quinoprotein amine dehydrogenase"/>
    <property type="match status" value="2"/>
</dbReference>
<dbReference type="GO" id="GO:0003677">
    <property type="term" value="F:DNA binding"/>
    <property type="evidence" value="ECO:0007669"/>
    <property type="project" value="UniProtKB-KW"/>
</dbReference>
<dbReference type="PANTHER" id="PTHR36194:SF1">
    <property type="entry name" value="S-LAYER-LIKE PROTEIN"/>
    <property type="match status" value="1"/>
</dbReference>
<evidence type="ECO:0000313" key="2">
    <source>
        <dbReference type="EMBL" id="KUG26697.1"/>
    </source>
</evidence>
<dbReference type="InterPro" id="IPR011110">
    <property type="entry name" value="Reg_prop"/>
</dbReference>
<dbReference type="PANTHER" id="PTHR36194">
    <property type="entry name" value="S-LAYER-LIKE PROTEIN"/>
    <property type="match status" value="1"/>
</dbReference>
<accession>A0A0W8G106</accession>
<evidence type="ECO:0000259" key="1">
    <source>
        <dbReference type="Pfam" id="PF08308"/>
    </source>
</evidence>
<name>A0A0W8G106_9ZZZZ</name>
<dbReference type="InterPro" id="IPR013229">
    <property type="entry name" value="PEGA"/>
</dbReference>
<dbReference type="SUPFAM" id="SSF63829">
    <property type="entry name" value="Calcium-dependent phosphotriesterase"/>
    <property type="match status" value="1"/>
</dbReference>
<comment type="caution">
    <text evidence="2">The sequence shown here is derived from an EMBL/GenBank/DDBJ whole genome shotgun (WGS) entry which is preliminary data.</text>
</comment>
<dbReference type="InterPro" id="IPR015943">
    <property type="entry name" value="WD40/YVTN_repeat-like_dom_sf"/>
</dbReference>